<evidence type="ECO:0000256" key="5">
    <source>
        <dbReference type="ARBA" id="ARBA00023136"/>
    </source>
</evidence>
<dbReference type="SUPFAM" id="SSF47928">
    <property type="entry name" value="N-terminal domain of the delta subunit of the F1F0-ATP synthase"/>
    <property type="match status" value="1"/>
</dbReference>
<gene>
    <name evidence="8" type="primary">atpH</name>
    <name evidence="9" type="ORF">SAMN02745207_01334</name>
</gene>
<dbReference type="GO" id="GO:0046933">
    <property type="term" value="F:proton-transporting ATP synthase activity, rotational mechanism"/>
    <property type="evidence" value="ECO:0007669"/>
    <property type="project" value="UniProtKB-UniRule"/>
</dbReference>
<keyword evidence="4 8" id="KW-0406">Ion transport</keyword>
<dbReference type="InterPro" id="IPR026015">
    <property type="entry name" value="ATP_synth_OSCP/delta_N_sf"/>
</dbReference>
<dbReference type="RefSeq" id="WP_073337653.1">
    <property type="nucleotide sequence ID" value="NZ_FQXM01000006.1"/>
</dbReference>
<dbReference type="AlphaFoldDB" id="A0A1M5TIV6"/>
<keyword evidence="5 8" id="KW-0472">Membrane</keyword>
<sequence>MYEHLDRRYALALYEVAEEEGRLEEFLEDLKALIALTKNNKEFMEIIKHPQIPTERKINIIKNIFNDKIHPKLLNFIIVLLKKDRILFLEEKYREMVKIYLERHSTIVAHVKTAIKLNDSERDTLINKLEEKYDKIVLLKEEVDESLIGGVFLRIGDDVIDSSIKTRFAEIRQLVGGLY</sequence>
<keyword evidence="8" id="KW-1003">Cell membrane</keyword>
<keyword evidence="10" id="KW-1185">Reference proteome</keyword>
<dbReference type="HAMAP" id="MF_01416">
    <property type="entry name" value="ATP_synth_delta_bact"/>
    <property type="match status" value="1"/>
</dbReference>
<keyword evidence="7 8" id="KW-0066">ATP synthesis</keyword>
<comment type="similarity">
    <text evidence="8">Belongs to the ATPase delta chain family.</text>
</comment>
<protein>
    <recommendedName>
        <fullName evidence="8">ATP synthase subunit delta</fullName>
    </recommendedName>
    <alternativeName>
        <fullName evidence="8">ATP synthase F(1) sector subunit delta</fullName>
    </alternativeName>
    <alternativeName>
        <fullName evidence="8">F-type ATPase subunit delta</fullName>
        <shortName evidence="8">F-ATPase subunit delta</shortName>
    </alternativeName>
</protein>
<keyword evidence="2 8" id="KW-0813">Transport</keyword>
<evidence type="ECO:0000313" key="10">
    <source>
        <dbReference type="Proteomes" id="UP000184447"/>
    </source>
</evidence>
<evidence type="ECO:0000256" key="6">
    <source>
        <dbReference type="ARBA" id="ARBA00023196"/>
    </source>
</evidence>
<dbReference type="EMBL" id="FQXM01000006">
    <property type="protein sequence ID" value="SHH50702.1"/>
    <property type="molecule type" value="Genomic_DNA"/>
</dbReference>
<evidence type="ECO:0000256" key="8">
    <source>
        <dbReference type="HAMAP-Rule" id="MF_01416"/>
    </source>
</evidence>
<dbReference type="Proteomes" id="UP000184447">
    <property type="component" value="Unassembled WGS sequence"/>
</dbReference>
<name>A0A1M5TIV6_9CLOT</name>
<evidence type="ECO:0000256" key="4">
    <source>
        <dbReference type="ARBA" id="ARBA00023065"/>
    </source>
</evidence>
<dbReference type="Pfam" id="PF00213">
    <property type="entry name" value="OSCP"/>
    <property type="match status" value="1"/>
</dbReference>
<dbReference type="PRINTS" id="PR00125">
    <property type="entry name" value="ATPASEDELTA"/>
</dbReference>
<dbReference type="Gene3D" id="1.10.520.20">
    <property type="entry name" value="N-terminal domain of the delta subunit of the F1F0-ATP synthase"/>
    <property type="match status" value="1"/>
</dbReference>
<accession>A0A1M5TIV6</accession>
<dbReference type="InterPro" id="IPR000711">
    <property type="entry name" value="ATPase_OSCP/dsu"/>
</dbReference>
<evidence type="ECO:0000313" key="9">
    <source>
        <dbReference type="EMBL" id="SHH50702.1"/>
    </source>
</evidence>
<dbReference type="NCBIfam" id="NF004403">
    <property type="entry name" value="PRK05758.2-4"/>
    <property type="match status" value="1"/>
</dbReference>
<organism evidence="9 10">
    <name type="scientific">Clostridium grantii DSM 8605</name>
    <dbReference type="NCBI Taxonomy" id="1121316"/>
    <lineage>
        <taxon>Bacteria</taxon>
        <taxon>Bacillati</taxon>
        <taxon>Bacillota</taxon>
        <taxon>Clostridia</taxon>
        <taxon>Eubacteriales</taxon>
        <taxon>Clostridiaceae</taxon>
        <taxon>Clostridium</taxon>
    </lineage>
</organism>
<dbReference type="GO" id="GO:0005886">
    <property type="term" value="C:plasma membrane"/>
    <property type="evidence" value="ECO:0007669"/>
    <property type="project" value="UniProtKB-SubCell"/>
</dbReference>
<evidence type="ECO:0000256" key="2">
    <source>
        <dbReference type="ARBA" id="ARBA00022448"/>
    </source>
</evidence>
<dbReference type="PROSITE" id="PS00389">
    <property type="entry name" value="ATPASE_DELTA"/>
    <property type="match status" value="1"/>
</dbReference>
<dbReference type="InterPro" id="IPR020781">
    <property type="entry name" value="ATPase_OSCP/d_CS"/>
</dbReference>
<keyword evidence="3 8" id="KW-0375">Hydrogen ion transport</keyword>
<dbReference type="STRING" id="1121316.SAMN02745207_01334"/>
<evidence type="ECO:0000256" key="7">
    <source>
        <dbReference type="ARBA" id="ARBA00023310"/>
    </source>
</evidence>
<dbReference type="OrthoDB" id="9802471at2"/>
<evidence type="ECO:0000256" key="3">
    <source>
        <dbReference type="ARBA" id="ARBA00022781"/>
    </source>
</evidence>
<evidence type="ECO:0000256" key="1">
    <source>
        <dbReference type="ARBA" id="ARBA00004370"/>
    </source>
</evidence>
<keyword evidence="6 8" id="KW-0139">CF(1)</keyword>
<proteinExistence type="inferred from homology"/>
<dbReference type="GO" id="GO:0045259">
    <property type="term" value="C:proton-transporting ATP synthase complex"/>
    <property type="evidence" value="ECO:0007669"/>
    <property type="project" value="UniProtKB-KW"/>
</dbReference>
<dbReference type="NCBIfam" id="TIGR01145">
    <property type="entry name" value="ATP_synt_delta"/>
    <property type="match status" value="1"/>
</dbReference>
<comment type="subcellular location">
    <subcellularLocation>
        <location evidence="8">Cell membrane</location>
        <topology evidence="8">Peripheral membrane protein</topology>
    </subcellularLocation>
    <subcellularLocation>
        <location evidence="1">Membrane</location>
    </subcellularLocation>
</comment>
<comment type="function">
    <text evidence="8">F(1)F(0) ATP synthase produces ATP from ADP in the presence of a proton or sodium gradient. F-type ATPases consist of two structural domains, F(1) containing the extramembraneous catalytic core and F(0) containing the membrane proton channel, linked together by a central stalk and a peripheral stalk. During catalysis, ATP synthesis in the catalytic domain of F(1) is coupled via a rotary mechanism of the central stalk subunits to proton translocation.</text>
</comment>
<reference evidence="9 10" key="1">
    <citation type="submission" date="2016-11" db="EMBL/GenBank/DDBJ databases">
        <authorList>
            <person name="Jaros S."/>
            <person name="Januszkiewicz K."/>
            <person name="Wedrychowicz H."/>
        </authorList>
    </citation>
    <scope>NUCLEOTIDE SEQUENCE [LARGE SCALE GENOMIC DNA]</scope>
    <source>
        <strain evidence="9 10">DSM 8605</strain>
    </source>
</reference>
<dbReference type="PANTHER" id="PTHR11910">
    <property type="entry name" value="ATP SYNTHASE DELTA CHAIN"/>
    <property type="match status" value="1"/>
</dbReference>
<comment type="function">
    <text evidence="8">This protein is part of the stalk that links CF(0) to CF(1). It either transmits conformational changes from CF(0) to CF(1) or is implicated in proton conduction.</text>
</comment>